<dbReference type="InterPro" id="IPR001680">
    <property type="entry name" value="WD40_rpt"/>
</dbReference>
<keyword evidence="2" id="KW-0677">Repeat</keyword>
<dbReference type="CDD" id="cd00200">
    <property type="entry name" value="WD40"/>
    <property type="match status" value="2"/>
</dbReference>
<dbReference type="Gene3D" id="2.130.10.10">
    <property type="entry name" value="YVTN repeat-like/Quinoprotein amine dehydrogenase"/>
    <property type="match status" value="4"/>
</dbReference>
<dbReference type="InterPro" id="IPR019775">
    <property type="entry name" value="WD40_repeat_CS"/>
</dbReference>
<keyword evidence="1 3" id="KW-0853">WD repeat</keyword>
<accession>A0A197JDJ4</accession>
<dbReference type="SUPFAM" id="SSF50978">
    <property type="entry name" value="WD40 repeat-like"/>
    <property type="match status" value="3"/>
</dbReference>
<dbReference type="PRINTS" id="PR00320">
    <property type="entry name" value="GPROTEINBRPT"/>
</dbReference>
<dbReference type="InterPro" id="IPR015943">
    <property type="entry name" value="WD40/YVTN_repeat-like_dom_sf"/>
</dbReference>
<dbReference type="AlphaFoldDB" id="A0A197JDJ4"/>
<dbReference type="GO" id="GO:0005730">
    <property type="term" value="C:nucleolus"/>
    <property type="evidence" value="ECO:0007669"/>
    <property type="project" value="UniProtKB-SubCell"/>
</dbReference>
<dbReference type="Proteomes" id="UP000078512">
    <property type="component" value="Unassembled WGS sequence"/>
</dbReference>
<evidence type="ECO:0000313" key="5">
    <source>
        <dbReference type="Proteomes" id="UP000078512"/>
    </source>
</evidence>
<feature type="repeat" description="WD" evidence="3">
    <location>
        <begin position="203"/>
        <end position="244"/>
    </location>
</feature>
<feature type="repeat" description="WD" evidence="3">
    <location>
        <begin position="1"/>
        <end position="34"/>
    </location>
</feature>
<dbReference type="PROSITE" id="PS50082">
    <property type="entry name" value="WD_REPEATS_2"/>
    <property type="match status" value="9"/>
</dbReference>
<evidence type="ECO:0000313" key="4">
    <source>
        <dbReference type="EMBL" id="OAQ22519.1"/>
    </source>
</evidence>
<evidence type="ECO:0000256" key="3">
    <source>
        <dbReference type="PROSITE-ProRule" id="PRU00221"/>
    </source>
</evidence>
<dbReference type="STRING" id="1314771.A0A197JDJ4"/>
<dbReference type="PROSITE" id="PS00678">
    <property type="entry name" value="WD_REPEATS_1"/>
    <property type="match status" value="5"/>
</dbReference>
<dbReference type="InterPro" id="IPR020472">
    <property type="entry name" value="WD40_PAC1"/>
</dbReference>
<feature type="repeat" description="WD" evidence="3">
    <location>
        <begin position="289"/>
        <end position="321"/>
    </location>
</feature>
<evidence type="ECO:0000256" key="1">
    <source>
        <dbReference type="ARBA" id="ARBA00022574"/>
    </source>
</evidence>
<feature type="repeat" description="WD" evidence="3">
    <location>
        <begin position="119"/>
        <end position="160"/>
    </location>
</feature>
<feature type="repeat" description="WD" evidence="3">
    <location>
        <begin position="77"/>
        <end position="114"/>
    </location>
</feature>
<dbReference type="Pfam" id="PF00400">
    <property type="entry name" value="WD40"/>
    <property type="match status" value="11"/>
</dbReference>
<sequence length="612" mass="66361">MSVAFSPDSQRIVSGDWEGTVQLWGCASGEELLVMKGHADIIRSVTYSPCGNRIASASDDKMVRLWDSETGVCAFVLEGHTNEVLSVVFSPDGRQLVSGSKDETIRFWNSETGEPGVILSPSWGKIHSLAISPDGRWIASGHDDGDLRLWDLMSGSPRSILQGHTKPVTGIAFSSNSQVIATSSRDRRVMLWDASRGDVISTFDGHSDSIRDVTFSPDGLTIASGCEDRTVRLWEVNSSRSSIAIQDQIGNVCLVAYSPDGLSIHSVDGFGVIRQEDVTTGLRGSVSFELPDSRSIKTLAFSANGDQVTAGYWDGSLRLWDRSTGAAGPVLEGHSGVVDVLAISPCGRWIATCNMDGIVRLWDLRDTEQHYVLVEADEDDNNQISDLKFSPTGHQLAVCSDDGIVWLFDPRTRSLLTSKKLMEKRVQALDYSPNGQQLALGTPTSIALWDMRSEEPQLELKVPPNSSLDVYGLSVTVAHSPCGQFLVSTDADCILYLWHRQVAEGDTDSWSCAVTLPVFHGFIRNVSWNPVVPTEFISSSEDGSVRLWRVSSDDGTVAVQMLWGTNISTLCTAGMVLEGATGLSLIHRKLLTQGGAIDNGLSSDNDGSDDED</sequence>
<feature type="repeat" description="WD" evidence="3">
    <location>
        <begin position="331"/>
        <end position="372"/>
    </location>
</feature>
<reference evidence="4 5" key="1">
    <citation type="submission" date="2016-05" db="EMBL/GenBank/DDBJ databases">
        <title>Genome sequencing reveals origins of a unique bacterial endosymbiosis in the earliest lineages of terrestrial Fungi.</title>
        <authorList>
            <consortium name="DOE Joint Genome Institute"/>
            <person name="Uehling J."/>
            <person name="Gryganskyi A."/>
            <person name="Hameed K."/>
            <person name="Tschaplinski T."/>
            <person name="Misztal P."/>
            <person name="Wu S."/>
            <person name="Desiro A."/>
            <person name="Vande Pol N."/>
            <person name="Du Z.-Y."/>
            <person name="Zienkiewicz A."/>
            <person name="Zienkiewicz K."/>
            <person name="Morin E."/>
            <person name="Tisserant E."/>
            <person name="Splivallo R."/>
            <person name="Hainaut M."/>
            <person name="Henrissat B."/>
            <person name="Ohm R."/>
            <person name="Kuo A."/>
            <person name="Yan J."/>
            <person name="Lipzen A."/>
            <person name="Nolan M."/>
            <person name="Labutti K."/>
            <person name="Barry K."/>
            <person name="Goldstein A."/>
            <person name="Labbe J."/>
            <person name="Schadt C."/>
            <person name="Tuskan G."/>
            <person name="Grigoriev I."/>
            <person name="Martin F."/>
            <person name="Vilgalys R."/>
            <person name="Bonito G."/>
        </authorList>
    </citation>
    <scope>NUCLEOTIDE SEQUENCE [LARGE SCALE GENOMIC DNA]</scope>
    <source>
        <strain evidence="4 5">AG-77</strain>
    </source>
</reference>
<dbReference type="SMART" id="SM00320">
    <property type="entry name" value="WD40"/>
    <property type="match status" value="11"/>
</dbReference>
<keyword evidence="5" id="KW-1185">Reference proteome</keyword>
<dbReference type="PANTHER" id="PTHR19848">
    <property type="entry name" value="WD40 REPEAT PROTEIN"/>
    <property type="match status" value="1"/>
</dbReference>
<feature type="repeat" description="WD" evidence="3">
    <location>
        <begin position="161"/>
        <end position="202"/>
    </location>
</feature>
<dbReference type="EMBL" id="KV442158">
    <property type="protein sequence ID" value="OAQ22519.1"/>
    <property type="molecule type" value="Genomic_DNA"/>
</dbReference>
<organism evidence="4 5">
    <name type="scientific">Linnemannia elongata AG-77</name>
    <dbReference type="NCBI Taxonomy" id="1314771"/>
    <lineage>
        <taxon>Eukaryota</taxon>
        <taxon>Fungi</taxon>
        <taxon>Fungi incertae sedis</taxon>
        <taxon>Mucoromycota</taxon>
        <taxon>Mortierellomycotina</taxon>
        <taxon>Mortierellomycetes</taxon>
        <taxon>Mortierellales</taxon>
        <taxon>Mortierellaceae</taxon>
        <taxon>Linnemannia</taxon>
    </lineage>
</organism>
<dbReference type="OrthoDB" id="2396974at2759"/>
<dbReference type="InterPro" id="IPR036322">
    <property type="entry name" value="WD40_repeat_dom_sf"/>
</dbReference>
<dbReference type="PROSITE" id="PS50294">
    <property type="entry name" value="WD_REPEATS_REGION"/>
    <property type="match status" value="7"/>
</dbReference>
<protein>
    <submittedName>
        <fullName evidence="4">WD40 repeat-like protein</fullName>
    </submittedName>
</protein>
<evidence type="ECO:0000256" key="2">
    <source>
        <dbReference type="ARBA" id="ARBA00022737"/>
    </source>
</evidence>
<gene>
    <name evidence="4" type="ORF">K457DRAFT_102555</name>
</gene>
<dbReference type="PANTHER" id="PTHR19848:SF8">
    <property type="entry name" value="F-BOX AND WD REPEAT DOMAIN CONTAINING 7"/>
    <property type="match status" value="1"/>
</dbReference>
<feature type="repeat" description="WD" evidence="3">
    <location>
        <begin position="523"/>
        <end position="558"/>
    </location>
</feature>
<name>A0A197JDJ4_9FUNG</name>
<proteinExistence type="predicted"/>
<dbReference type="GO" id="GO:0000027">
    <property type="term" value="P:ribosomal large subunit assembly"/>
    <property type="evidence" value="ECO:0007669"/>
    <property type="project" value="TreeGrafter"/>
</dbReference>
<feature type="repeat" description="WD" evidence="3">
    <location>
        <begin position="35"/>
        <end position="76"/>
    </location>
</feature>